<feature type="compositionally biased region" description="Polar residues" evidence="5">
    <location>
        <begin position="1024"/>
        <end position="1034"/>
    </location>
</feature>
<feature type="compositionally biased region" description="Polar residues" evidence="5">
    <location>
        <begin position="1273"/>
        <end position="1291"/>
    </location>
</feature>
<feature type="compositionally biased region" description="Polar residues" evidence="5">
    <location>
        <begin position="769"/>
        <end position="778"/>
    </location>
</feature>
<dbReference type="GO" id="GO:0070390">
    <property type="term" value="C:transcription export complex 2"/>
    <property type="evidence" value="ECO:0007669"/>
    <property type="project" value="TreeGrafter"/>
</dbReference>
<evidence type="ECO:0000256" key="1">
    <source>
        <dbReference type="ARBA" id="ARBA00004259"/>
    </source>
</evidence>
<dbReference type="EMBL" id="JAPWDQ010000001">
    <property type="protein sequence ID" value="KAJ5495184.1"/>
    <property type="molecule type" value="Genomic_DNA"/>
</dbReference>
<dbReference type="GO" id="GO:0005737">
    <property type="term" value="C:cytoplasm"/>
    <property type="evidence" value="ECO:0007669"/>
    <property type="project" value="TreeGrafter"/>
</dbReference>
<dbReference type="Pfam" id="PF03399">
    <property type="entry name" value="SAC3_GANP"/>
    <property type="match status" value="1"/>
</dbReference>
<sequence length="1364" mass="147718">MADAAVQRGRGFSRGATRGGSDRGGQNFTTARGRGGRGRGNAGGTYSRGRGAGTSATGPSHAPRWGAPPSTNATGASSPFAQLNQQNRPNQPSPFSNASGSNQSRTASPAADNAYNPSSAQRTQRHASNGHAHGHGGLTKQQKFESAATSGSFPDRYEQLKIDRTKERQKAIRNGLMADPNQPTSLNKAIRPVGTCESMCPEFERVERIVQKMVDRSEKQFDPSTNSLQNVEAKMLKRFRRSAAGYDEQLPSDIRTPKALLQATNYLIRYIVGGTEPLGVVHKFVWDRTRSIRNDFSVQQVTRGADVKIAVLCLERIARFHILSLHLLSSPANEEQFDRHQEREQLNNTMLSLMYYYDDNRGRVHFPNEEEFRAYYIIFSIHDQRPDLESRVQKWPAALLNSPRVQVALELYAAACNTWEYQGTLDARRPNAIAQGFYSRFFHIIDSRSVSYLMACVAEIYFTHVRQTTIRAIWKAYCRVPLSQQHKNDEWTLEQLTKVLYFDDEEQTIRFCEDQDLQIAENSNGEKYLDWGSRPVESVGFSPSSEHAFSETYVESKRAGRNLVAVILGMSVREAASIGMIDKSVVSERMRISPAGSPAPAQENVFTSSKDNTQAVAPTQAFPTSFGGSFTPSTLPAQEAVKVGQPFQPPSLPSFGAPAQATPAAGTSAPVTGLNPFSTMLSGKNASNALNKASTNPASAQEPSAASPSSFGKPSKITPGATEAPSTEFSNQEHGAATEITPASNPFFSMQSGPGTASVIQTAATNPFASTKTSSLSPFSFPKPTVTAPATSASSPIDLSKPTHVTSAEGEKVPSVPSLSTSNKQLQPATTFSTSSPFAFPSSNVPTNIDGAAAASPNPFAASLSALGSSKPPPVAEDANINPILTKPSALLAKSKNSNISETAQTSSTSAAFPSGPLPSSNGLMFPPPTKPADGTYKDNHATTNVLSFNKEGPSQGLSTGLAFTQTPSFNQVPQTSAFQSLALPDAGKGSDGLFKPSLPSSQPQQQKDSAPKKVPTLFGPSAEASTFVSSQMQKPLFPPGTTATTSVPSGQRGESKYSPSLETTLEKAIESSAQVATPQERALTVSQLDHSVATLVPAAPSNLSEDEQWRPPQNKEEDVALFKRIMKRAEEKAQRKEDKRKRKRLEEEQALAKSLREERRKLSKSASPDEEPSGTKKFSLVQSYVKSLPTLPCLEKTRKILESKAPAPAESEVSKKRQREIDEDELLLNSARIVAEQLRSGPKIFDDVSPQSLVNYNAYHDYWEQRSKSRLSHSNSASPSATPFAQSASPPQFPRHPYSVAYAPDTSTGLGRTMSRTEYRIRMTGGHGLAYKPLDFSRARASSGQKHPSQEKENGTNRFAMSG</sequence>
<feature type="region of interest" description="Disordered" evidence="5">
    <location>
        <begin position="1"/>
        <end position="162"/>
    </location>
</feature>
<dbReference type="Gene3D" id="1.25.40.990">
    <property type="match status" value="1"/>
</dbReference>
<dbReference type="RefSeq" id="XP_056794197.1">
    <property type="nucleotide sequence ID" value="XM_056929904.1"/>
</dbReference>
<proteinExistence type="inferred from homology"/>
<dbReference type="InterPro" id="IPR045107">
    <property type="entry name" value="SAC3/GANP/THP3"/>
</dbReference>
<feature type="compositionally biased region" description="Low complexity" evidence="5">
    <location>
        <begin position="996"/>
        <end position="1009"/>
    </location>
</feature>
<feature type="region of interest" description="Disordered" evidence="5">
    <location>
        <begin position="1329"/>
        <end position="1364"/>
    </location>
</feature>
<feature type="compositionally biased region" description="Polar residues" evidence="5">
    <location>
        <begin position="788"/>
        <end position="797"/>
    </location>
</feature>
<evidence type="ECO:0000313" key="8">
    <source>
        <dbReference type="Proteomes" id="UP001148312"/>
    </source>
</evidence>
<feature type="region of interest" description="Disordered" evidence="5">
    <location>
        <begin position="1271"/>
        <end position="1314"/>
    </location>
</feature>
<feature type="region of interest" description="Disordered" evidence="5">
    <location>
        <begin position="769"/>
        <end position="830"/>
    </location>
</feature>
<evidence type="ECO:0000313" key="7">
    <source>
        <dbReference type="EMBL" id="KAJ5495184.1"/>
    </source>
</evidence>
<accession>A0A9W9XMW0</accession>
<evidence type="ECO:0000256" key="4">
    <source>
        <dbReference type="ARBA" id="ARBA00038443"/>
    </source>
</evidence>
<dbReference type="PANTHER" id="PTHR12436:SF3">
    <property type="entry name" value="GERMINAL-CENTER ASSOCIATED NUCLEAR PROTEIN"/>
    <property type="match status" value="1"/>
</dbReference>
<dbReference type="FunFam" id="1.25.40.990:FF:000008">
    <property type="entry name" value="Nuclear mRNA export protein SAC3"/>
    <property type="match status" value="1"/>
</dbReference>
<comment type="similarity">
    <text evidence="4">Belongs to the SAC3 family.</text>
</comment>
<comment type="caution">
    <text evidence="7">The sequence shown here is derived from an EMBL/GenBank/DDBJ whole genome shotgun (WGS) entry which is preliminary data.</text>
</comment>
<reference evidence="7" key="2">
    <citation type="journal article" date="2023" name="IMA Fungus">
        <title>Comparative genomic study of the Penicillium genus elucidates a diverse pangenome and 15 lateral gene transfer events.</title>
        <authorList>
            <person name="Petersen C."/>
            <person name="Sorensen T."/>
            <person name="Nielsen M.R."/>
            <person name="Sondergaard T.E."/>
            <person name="Sorensen J.L."/>
            <person name="Fitzpatrick D.A."/>
            <person name="Frisvad J.C."/>
            <person name="Nielsen K.L."/>
        </authorList>
    </citation>
    <scope>NUCLEOTIDE SEQUENCE</scope>
    <source>
        <strain evidence="7">IBT 30728</strain>
    </source>
</reference>
<feature type="compositionally biased region" description="Polar residues" evidence="5">
    <location>
        <begin position="817"/>
        <end position="827"/>
    </location>
</feature>
<reference evidence="7" key="1">
    <citation type="submission" date="2022-12" db="EMBL/GenBank/DDBJ databases">
        <authorList>
            <person name="Petersen C."/>
        </authorList>
    </citation>
    <scope>NUCLEOTIDE SEQUENCE</scope>
    <source>
        <strain evidence="7">IBT 30728</strain>
    </source>
</reference>
<evidence type="ECO:0000256" key="3">
    <source>
        <dbReference type="ARBA" id="ARBA00023242"/>
    </source>
</evidence>
<feature type="region of interest" description="Disordered" evidence="5">
    <location>
        <begin position="983"/>
        <end position="1061"/>
    </location>
</feature>
<keyword evidence="8" id="KW-1185">Reference proteome</keyword>
<comment type="subcellular location">
    <subcellularLocation>
        <location evidence="1">Nucleus envelope</location>
    </subcellularLocation>
</comment>
<organism evidence="7 8">
    <name type="scientific">Penicillium diatomitis</name>
    <dbReference type="NCBI Taxonomy" id="2819901"/>
    <lineage>
        <taxon>Eukaryota</taxon>
        <taxon>Fungi</taxon>
        <taxon>Dikarya</taxon>
        <taxon>Ascomycota</taxon>
        <taxon>Pezizomycotina</taxon>
        <taxon>Eurotiomycetes</taxon>
        <taxon>Eurotiomycetidae</taxon>
        <taxon>Eurotiales</taxon>
        <taxon>Aspergillaceae</taxon>
        <taxon>Penicillium</taxon>
    </lineage>
</organism>
<dbReference type="InterPro" id="IPR005062">
    <property type="entry name" value="SAC3/GANP/THP3_conserved"/>
</dbReference>
<gene>
    <name evidence="7" type="ORF">N7539_000300</name>
</gene>
<dbReference type="GO" id="GO:0005635">
    <property type="term" value="C:nuclear envelope"/>
    <property type="evidence" value="ECO:0007669"/>
    <property type="project" value="UniProtKB-SubCell"/>
</dbReference>
<feature type="compositionally biased region" description="Low complexity" evidence="5">
    <location>
        <begin position="697"/>
        <end position="710"/>
    </location>
</feature>
<keyword evidence="3" id="KW-0539">Nucleus</keyword>
<feature type="region of interest" description="Disordered" evidence="5">
    <location>
        <begin position="644"/>
        <end position="670"/>
    </location>
</feature>
<evidence type="ECO:0000256" key="2">
    <source>
        <dbReference type="ARBA" id="ARBA00022553"/>
    </source>
</evidence>
<evidence type="ECO:0000259" key="6">
    <source>
        <dbReference type="Pfam" id="PF03399"/>
    </source>
</evidence>
<name>A0A9W9XMW0_9EURO</name>
<feature type="domain" description="SAC3/GANP/THP3 conserved" evidence="6">
    <location>
        <begin position="199"/>
        <end position="520"/>
    </location>
</feature>
<evidence type="ECO:0000256" key="5">
    <source>
        <dbReference type="SAM" id="MobiDB-lite"/>
    </source>
</evidence>
<feature type="compositionally biased region" description="Low complexity" evidence="5">
    <location>
        <begin position="903"/>
        <end position="912"/>
    </location>
</feature>
<feature type="region of interest" description="Disordered" evidence="5">
    <location>
        <begin position="899"/>
        <end position="941"/>
    </location>
</feature>
<dbReference type="PANTHER" id="PTHR12436">
    <property type="entry name" value="80 KDA MCM3-ASSOCIATED PROTEIN"/>
    <property type="match status" value="1"/>
</dbReference>
<feature type="region of interest" description="Disordered" evidence="5">
    <location>
        <begin position="1155"/>
        <end position="1179"/>
    </location>
</feature>
<feature type="compositionally biased region" description="Polar residues" evidence="5">
    <location>
        <begin position="69"/>
        <end position="107"/>
    </location>
</feature>
<dbReference type="GeneID" id="81620153"/>
<feature type="compositionally biased region" description="Polar residues" evidence="5">
    <location>
        <begin position="724"/>
        <end position="733"/>
    </location>
</feature>
<feature type="compositionally biased region" description="Low complexity" evidence="5">
    <location>
        <begin position="656"/>
        <end position="670"/>
    </location>
</feature>
<keyword evidence="2" id="KW-0597">Phosphoprotein</keyword>
<feature type="region of interest" description="Disordered" evidence="5">
    <location>
        <begin position="688"/>
        <end position="734"/>
    </location>
</feature>
<protein>
    <recommendedName>
        <fullName evidence="6">SAC3/GANP/THP3 conserved domain-containing protein</fullName>
    </recommendedName>
</protein>
<dbReference type="GO" id="GO:0006406">
    <property type="term" value="P:mRNA export from nucleus"/>
    <property type="evidence" value="ECO:0007669"/>
    <property type="project" value="TreeGrafter"/>
</dbReference>
<dbReference type="Proteomes" id="UP001148312">
    <property type="component" value="Unassembled WGS sequence"/>
</dbReference>